<gene>
    <name evidence="1" type="ORF">NM688_g2915</name>
</gene>
<protein>
    <submittedName>
        <fullName evidence="1">Uncharacterized protein</fullName>
    </submittedName>
</protein>
<proteinExistence type="predicted"/>
<evidence type="ECO:0000313" key="1">
    <source>
        <dbReference type="EMBL" id="KAJ3554809.1"/>
    </source>
</evidence>
<sequence length="3012" mass="340565">MLRNTRRDTAEDVLDEARVNPWEKIDKTLRGLDIDQVHDCKEDMDTLLVFAGLYSAVLTSLLVQSSQNLQENYQKTTTELLHHISSQTSSYTIRNGLINSASPQVHLRQFKAELTDVRVNNCWFASLILSLSAASFAMLVKQWLREYLAVYRVVPKERIRVRSFRAHGVEEWKLFEFAAVLPLILQLSLALFFVGLCLFTSEIHPSLRATSVTLVSGWALVFAFTFFAPLMSARCPYKTTFLKIVFRRLRLHIRPFVSGYVGLFVKTTAVTLRAVFAKCIRASGRLHSVALPIPLSQRGSSYVTQGDYDHDPDDQDFLPKLPKFIVDTILDYTLDEVMDVTEEDYARMMSRNDLIILKNVDDTFRDDDLLSMMRMALRQGRQKSQDVLAFVVSILRSRLGITAPLHNATSVPRTLRQLGPWTCLTFMNILCDSLLEHHRQSDILEISIKMMALVVLLSQEVRSILKGEMDVFQQILSDEHFCSQVIPRVVTSGNTPGETSYDWQRLVFESMRGTFKTLDPSVLRLVVHKTYIDHHEDPTTDSNTYGRLLDQIEGTHPSDPELDKITFPVLKILLDLAISIVQHSTDQVTHPKQLNRTIAHQVKELLQFFFDSISVIQVQVGSDSFMAWYLPNKTKMDAMMEHFFTLPPLFLILLKCLGAHRGLILHEISYILERPAQGTFEGLSDNGKEETLMLLVDHLEVMQKDPALSTTYKVLFMYWFILWITRGNGRWELRKRISTTITKCLQKALCLTTTSGSPLNAEGSSPDEQHAISSLAHHILKLIDERREDGMPSGGIIVYPDAPSTSDPRYAEDDNICYSRWKEAFNVEESEYGDGLVSLLCDLSETTPGYGGWTCWRARRLGREGSGRRGSIDSPSVPSLTDQDSMISDLHESGVPIVQSMGSEEVDWPIGEDVAAGRSSNERTAELVLQDACTDVTLFCLTRMAGVQREDPIPLFTDIQCAMNDADVDLHARCTLPYSSTPNKLNESFMREEPAISSMIWTASSFLCSSVKTMRLEANKTTWLSGKALVPPELAQRVPSNGLIMLRNTRRNLGEDAQDESQGDPWVKIDKTVRGLDVDKVHDCKEDMDTLLVFAGLYSAVLTSLLVQSYQNLQENYQKTSAELLRHISLQTNSYTLHNGSLNSAAAPLHLRPFEAGATDIRVNVCWFASLILSLSAASFGMLVKQWLREYLAMDRTVPEERIRIHHFRTRGLEEWKLFEIAAALPLLLQLSLALFFVGLCLFTSEIHPSLRITSITLVSGWALLFILTFLAPLVSARCPYKTTFLRPVFRRLRPRLRPFISGYVEPFVESTKIMLEAGFTIVKRTFSHASTTPPMNSSQRDHDTQGRYDADINTQSLLQQLPKLIMDTIEKYALDEATDILEEDDARNTKGNDLVIFKNVDDILRDDHLLVMMRGALQRKPRKPKAVLTFVVSILRSRLGIIDGEDDAFDVLRKLQRLGPWTCLTFMNILCDALLEHHRKSYALSIPVEMMALVIVFSQEARSILKGEMDVFQQMLSDEHFSSQIIPRVIAPGETSGGTSDDWQRLVFVSMGDTFRMLDPSVLRLVVHRTYVDHSEDPTTDSNTYGCLLDQVEGAHPSASGRDKITFPVLKVLLDLTTSVVQHSIDKMSNPKRLDASSARQVKELLQFFLDATSIIQVQVGSHSFMTWYLPNKAQMDAVVEMFFTRPSLFSTLLECLGAHRGFTLYEAVSYIFQSPAQRAIESLSDNGKDEILLALLSYLEVMHKERSLLTIYKVLFMYWFILWFTHGTGRRDLRKRISVAVTTCLQRAPCLPTAPNNPAQANMEGGSSDEQHAVSSLAYHILRHINEHREDGMPSDDVDPFNPSNVPDLQYGDDEDIRYSRWKEAFNDNESEYSDELVSLLCDYSEMTTDFGHRPFWRNALFILAIWNGFASFLLVQWVRERQLFLRDVRWYNVKALRDRPNKLQLFSWMWTRTLGPVAQSVPRGANTQAVSANILTAAPRALAPYPSAFTPILQPEARASMPSLVVALTLHGFRACGSLSTMLRSSWRKDKEKKGQKDGQDEGRIPEVDPFVALDRKLHGIDEEKCQDCKDDMDTLLVFAGLYSAVLTSFLVQSYQNLLESPQETSNDLLRQIASQTSSYTLVNGQLNSTASPIPPAPFQVAIADIRINVCWFASLILSLSTASFGILVKQWLREYLAIGSTVPEERIRIRHYRKRSLEDWKLFEIAAALPLVLQLSLSLFFVGLCFFTAEIHPSLRATSLALVSGWALLFAFTFLAPLVSARCPYKTTFLKTVFRRVRPHLRAFLASYVKPFLGKASTWMKRLCQKFTTRLRGIYAKLLRRSTQSRTCSSRASMTLSEYAAQHIFWVDPDTSSDELRHVPSIIVRALKRFQLEEDVTIVEEDDARTSEKNDLIIFKEVDNILRDDGVLAIMRGAFQRKPQDAYRMLRFVVSMLHNRLGVQALGQTNIPTRKLSLWTCLAFTNILYDVLQGRDGQRCSKEIMWLLFLLAQQGSMLDSMSAIFTRILADRNSVNFVCEAIGVGETEDDWQRHAFTVLSDAFRTLHPSVLRYVVHRTYVAPDEDPTFESNTYGRFMNQVKHTYNDDPDTRAYQRPAGKVLPVVLDVVVSILQDTVDGAIDPEPRPLDEQNVPHVKELLQFFLDARAIIVSEEDWGLKWIPRRHRDSKLMEDLLATPAILPLVLECLGAQRVFMRGTSIYQAFAYPTTSLHTRDGITCILSKFVDYLQVKRNSQPHVKLYNILLIYLVYLDLPQSSKAEDRTLNKQTSSLVTEHLKKAPSVPTTLKPLSSTRLAPLDEQAAVASLASSVLSSIDGHAEDSMSSPADRVTHYLPFSPFDDVEQETAHYSRWKTCFDIHRSMYSDELIMLLRLLADRVTDYRGRIFWRVRRLDDLEKERSEALGDRQMDAGVGTSTAIEAGEGPNTGSKTPSAVSLGDGPLPLPLEGTGSQDVWNADEEASNTQDSRAVESNPIARGEPVLPEEMPTPTMATEQAGSAESRESSSSAATREPPA</sequence>
<evidence type="ECO:0000313" key="2">
    <source>
        <dbReference type="Proteomes" id="UP001148662"/>
    </source>
</evidence>
<comment type="caution">
    <text evidence="1">The sequence shown here is derived from an EMBL/GenBank/DDBJ whole genome shotgun (WGS) entry which is preliminary data.</text>
</comment>
<organism evidence="1 2">
    <name type="scientific">Phlebia brevispora</name>
    <dbReference type="NCBI Taxonomy" id="194682"/>
    <lineage>
        <taxon>Eukaryota</taxon>
        <taxon>Fungi</taxon>
        <taxon>Dikarya</taxon>
        <taxon>Basidiomycota</taxon>
        <taxon>Agaricomycotina</taxon>
        <taxon>Agaricomycetes</taxon>
        <taxon>Polyporales</taxon>
        <taxon>Meruliaceae</taxon>
        <taxon>Phlebia</taxon>
    </lineage>
</organism>
<dbReference type="Proteomes" id="UP001148662">
    <property type="component" value="Unassembled WGS sequence"/>
</dbReference>
<dbReference type="EMBL" id="JANHOG010000395">
    <property type="protein sequence ID" value="KAJ3554809.1"/>
    <property type="molecule type" value="Genomic_DNA"/>
</dbReference>
<accession>A0ACC1T7X6</accession>
<keyword evidence="2" id="KW-1185">Reference proteome</keyword>
<name>A0ACC1T7X6_9APHY</name>
<reference evidence="1" key="1">
    <citation type="submission" date="2022-07" db="EMBL/GenBank/DDBJ databases">
        <title>Genome Sequence of Phlebia brevispora.</title>
        <authorList>
            <person name="Buettner E."/>
        </authorList>
    </citation>
    <scope>NUCLEOTIDE SEQUENCE</scope>
    <source>
        <strain evidence="1">MPL23</strain>
    </source>
</reference>